<dbReference type="AlphaFoldDB" id="A0A366FHJ9"/>
<comment type="caution">
    <text evidence="2">The sequence shown here is derived from an EMBL/GenBank/DDBJ whole genome shotgun (WGS) entry which is preliminary data.</text>
</comment>
<reference evidence="2 3" key="1">
    <citation type="submission" date="2018-06" db="EMBL/GenBank/DDBJ databases">
        <title>Genomic Encyclopedia of Type Strains, Phase IV (KMG-IV): sequencing the most valuable type-strain genomes for metagenomic binning, comparative biology and taxonomic classification.</title>
        <authorList>
            <person name="Goeker M."/>
        </authorList>
    </citation>
    <scope>NUCLEOTIDE SEQUENCE [LARGE SCALE GENOMIC DNA]</scope>
    <source>
        <strain evidence="2 3">DSM 24875</strain>
    </source>
</reference>
<keyword evidence="1" id="KW-1133">Transmembrane helix</keyword>
<name>A0A366FHJ9_9HYPH</name>
<accession>A0A366FHJ9</accession>
<dbReference type="EMBL" id="QNRK01000010">
    <property type="protein sequence ID" value="RBP14138.1"/>
    <property type="molecule type" value="Genomic_DNA"/>
</dbReference>
<keyword evidence="1" id="KW-0472">Membrane</keyword>
<proteinExistence type="predicted"/>
<feature type="transmembrane region" description="Helical" evidence="1">
    <location>
        <begin position="116"/>
        <end position="136"/>
    </location>
</feature>
<evidence type="ECO:0000256" key="1">
    <source>
        <dbReference type="SAM" id="Phobius"/>
    </source>
</evidence>
<evidence type="ECO:0000313" key="3">
    <source>
        <dbReference type="Proteomes" id="UP000253529"/>
    </source>
</evidence>
<evidence type="ECO:0000313" key="2">
    <source>
        <dbReference type="EMBL" id="RBP14138.1"/>
    </source>
</evidence>
<organism evidence="2 3">
    <name type="scientific">Roseiarcus fermentans</name>
    <dbReference type="NCBI Taxonomy" id="1473586"/>
    <lineage>
        <taxon>Bacteria</taxon>
        <taxon>Pseudomonadati</taxon>
        <taxon>Pseudomonadota</taxon>
        <taxon>Alphaproteobacteria</taxon>
        <taxon>Hyphomicrobiales</taxon>
        <taxon>Roseiarcaceae</taxon>
        <taxon>Roseiarcus</taxon>
    </lineage>
</organism>
<gene>
    <name evidence="2" type="ORF">DFR50_110164</name>
</gene>
<protein>
    <submittedName>
        <fullName evidence="2">Uncharacterized protein</fullName>
    </submittedName>
</protein>
<feature type="transmembrane region" description="Helical" evidence="1">
    <location>
        <begin position="89"/>
        <end position="110"/>
    </location>
</feature>
<dbReference type="Proteomes" id="UP000253529">
    <property type="component" value="Unassembled WGS sequence"/>
</dbReference>
<dbReference type="RefSeq" id="WP_113889267.1">
    <property type="nucleotide sequence ID" value="NZ_QNRK01000010.1"/>
</dbReference>
<keyword evidence="3" id="KW-1185">Reference proteome</keyword>
<dbReference type="OrthoDB" id="9941913at2"/>
<keyword evidence="1" id="KW-0812">Transmembrane</keyword>
<sequence>MKDCDDADLLRDGAAFIAKVVGRADFAANGILLGSRDGRHWAVVDPRRHPLQVWRKKPGAFYANSARDLNAAIFTNGPMMGKRVGMLKITRGAVVTVVAGATAIGALAGLAVGRNWVSGLIGAAVCAGAAWIRVFADWTPCGTVCGRDQGVLDRRNFDDEADAHAWIGRFGQDFASYRIGRGDLPPDACEGLGGLVLLLADYAPASGRIGDRSYHRDFAQLGRKEGVVSWGLAPGHEVIAVIGGKTMNAADVAAIHRSIGARDAVAMDLNACSMMGSAGRFFIGPPPWHRQSMQIYGLCCK</sequence>